<dbReference type="Proteomes" id="UP001595817">
    <property type="component" value="Unassembled WGS sequence"/>
</dbReference>
<sequence length="74" mass="8396">MTIRQSVFRGYYYPYNSGLNPCPPMVVKKYVLPPPLFYTFQPAGAKQFSPEAALMHGTLWPMFVDGFSKEEGIS</sequence>
<reference evidence="2" key="1">
    <citation type="journal article" date="2019" name="Int. J. Syst. Evol. Microbiol.">
        <title>The Global Catalogue of Microorganisms (GCM) 10K type strain sequencing project: providing services to taxonomists for standard genome sequencing and annotation.</title>
        <authorList>
            <consortium name="The Broad Institute Genomics Platform"/>
            <consortium name="The Broad Institute Genome Sequencing Center for Infectious Disease"/>
            <person name="Wu L."/>
            <person name="Ma J."/>
        </authorList>
    </citation>
    <scope>NUCLEOTIDE SEQUENCE [LARGE SCALE GENOMIC DNA]</scope>
    <source>
        <strain evidence="2">CCUG 59778</strain>
    </source>
</reference>
<comment type="caution">
    <text evidence="1">The sequence shown here is derived from an EMBL/GenBank/DDBJ whole genome shotgun (WGS) entry which is preliminary data.</text>
</comment>
<keyword evidence="2" id="KW-1185">Reference proteome</keyword>
<evidence type="ECO:0000313" key="2">
    <source>
        <dbReference type="Proteomes" id="UP001595817"/>
    </source>
</evidence>
<evidence type="ECO:0008006" key="3">
    <source>
        <dbReference type="Google" id="ProtNLM"/>
    </source>
</evidence>
<proteinExistence type="predicted"/>
<organism evidence="1 2">
    <name type="scientific">Chungangia koreensis</name>
    <dbReference type="NCBI Taxonomy" id="752657"/>
    <lineage>
        <taxon>Bacteria</taxon>
        <taxon>Bacillati</taxon>
        <taxon>Bacillota</taxon>
        <taxon>Bacilli</taxon>
        <taxon>Lactobacillales</taxon>
        <taxon>Chungangia</taxon>
    </lineage>
</organism>
<dbReference type="EMBL" id="JBHSEC010000002">
    <property type="protein sequence ID" value="MFC4409420.1"/>
    <property type="molecule type" value="Genomic_DNA"/>
</dbReference>
<dbReference type="RefSeq" id="WP_378152136.1">
    <property type="nucleotide sequence ID" value="NZ_JBHSEC010000002.1"/>
</dbReference>
<accession>A0ABV8X374</accession>
<evidence type="ECO:0000313" key="1">
    <source>
        <dbReference type="EMBL" id="MFC4409420.1"/>
    </source>
</evidence>
<gene>
    <name evidence="1" type="ORF">ACFOZY_03095</name>
</gene>
<name>A0ABV8X374_9LACT</name>
<protein>
    <recommendedName>
        <fullName evidence="3">Spore coat associated protein CotJA</fullName>
    </recommendedName>
</protein>